<evidence type="ECO:0000256" key="1">
    <source>
        <dbReference type="SAM" id="MobiDB-lite"/>
    </source>
</evidence>
<dbReference type="Proteomes" id="UP000240988">
    <property type="component" value="Unassembled WGS sequence"/>
</dbReference>
<organism evidence="2 3">
    <name type="scientific">Mycobacterium rhizamassiliense</name>
    <dbReference type="NCBI Taxonomy" id="1841860"/>
    <lineage>
        <taxon>Bacteria</taxon>
        <taxon>Bacillati</taxon>
        <taxon>Actinomycetota</taxon>
        <taxon>Actinomycetes</taxon>
        <taxon>Mycobacteriales</taxon>
        <taxon>Mycobacteriaceae</taxon>
        <taxon>Mycobacterium</taxon>
    </lineage>
</organism>
<proteinExistence type="predicted"/>
<feature type="region of interest" description="Disordered" evidence="1">
    <location>
        <begin position="157"/>
        <end position="176"/>
    </location>
</feature>
<feature type="region of interest" description="Disordered" evidence="1">
    <location>
        <begin position="1"/>
        <end position="23"/>
    </location>
</feature>
<reference evidence="2 3" key="1">
    <citation type="submission" date="2017-01" db="EMBL/GenBank/DDBJ databases">
        <authorList>
            <consortium name="Urmite Genomes"/>
        </authorList>
    </citation>
    <scope>NUCLEOTIDE SEQUENCE [LARGE SCALE GENOMIC DNA]</scope>
    <source>
        <strain evidence="2 3">AB57</strain>
    </source>
</reference>
<feature type="region of interest" description="Disordered" evidence="1">
    <location>
        <begin position="92"/>
        <end position="118"/>
    </location>
</feature>
<evidence type="ECO:0000313" key="3">
    <source>
        <dbReference type="Proteomes" id="UP000240988"/>
    </source>
</evidence>
<dbReference type="EMBL" id="FUFA01000005">
    <property type="protein sequence ID" value="SPM36075.1"/>
    <property type="molecule type" value="Genomic_DNA"/>
</dbReference>
<name>A0A2U3NX88_9MYCO</name>
<gene>
    <name evidence="2" type="ORF">MRAB57_3914</name>
</gene>
<sequence length="247" mass="28500">MGEGGHTDPTKMPGHGLANLQTGPAGAWHSRRIAKLFSVGIGSGVNARCNHYEKVGGNETQSTDCFRNHRRRTWRGCTWHGRRLRKRRARITASGTGRWAQRAGRHPRPDRAQRPRRSGWTWRSWPGWARWPRRPERTRSGRTRWSSPGRTRWAWRSRRTRTPRWPGMAGRPGRSRWTGWSRRPLARRRTAWLLPRCPVGRRAWPLGLWRTAASGLGSAAPAAWRAMELRPDRLLRLPGDARLESCV</sequence>
<dbReference type="AlphaFoldDB" id="A0A2U3NX88"/>
<keyword evidence="3" id="KW-1185">Reference proteome</keyword>
<protein>
    <submittedName>
        <fullName evidence="2">Mycobacterium rhizamassiliense ORFan</fullName>
    </submittedName>
</protein>
<dbReference type="STRING" id="1841860.GCA_900157375_03917"/>
<accession>A0A2U3NX88</accession>
<evidence type="ECO:0000313" key="2">
    <source>
        <dbReference type="EMBL" id="SPM36075.1"/>
    </source>
</evidence>